<evidence type="ECO:0000313" key="5">
    <source>
        <dbReference type="Proteomes" id="UP000238479"/>
    </source>
</evidence>
<evidence type="ECO:0000256" key="2">
    <source>
        <dbReference type="SAM" id="MobiDB-lite"/>
    </source>
</evidence>
<keyword evidence="4" id="KW-0548">Nucleotidyltransferase</keyword>
<dbReference type="GO" id="GO:0003676">
    <property type="term" value="F:nucleic acid binding"/>
    <property type="evidence" value="ECO:0007669"/>
    <property type="project" value="InterPro"/>
</dbReference>
<evidence type="ECO:0000256" key="1">
    <source>
        <dbReference type="PROSITE-ProRule" id="PRU00047"/>
    </source>
</evidence>
<dbReference type="InterPro" id="IPR036875">
    <property type="entry name" value="Znf_CCHC_sf"/>
</dbReference>
<dbReference type="SMART" id="SM00343">
    <property type="entry name" value="ZnF_C2HC"/>
    <property type="match status" value="4"/>
</dbReference>
<feature type="region of interest" description="Disordered" evidence="2">
    <location>
        <begin position="214"/>
        <end position="235"/>
    </location>
</feature>
<proteinExistence type="predicted"/>
<dbReference type="Pfam" id="PF14223">
    <property type="entry name" value="Retrotran_gag_2"/>
    <property type="match status" value="1"/>
</dbReference>
<keyword evidence="1" id="KW-0863">Zinc-finger</keyword>
<keyword evidence="4" id="KW-0808">Transferase</keyword>
<feature type="domain" description="CCHC-type" evidence="3">
    <location>
        <begin position="277"/>
        <end position="290"/>
    </location>
</feature>
<evidence type="ECO:0000259" key="3">
    <source>
        <dbReference type="PROSITE" id="PS50158"/>
    </source>
</evidence>
<dbReference type="GO" id="GO:0003964">
    <property type="term" value="F:RNA-directed DNA polymerase activity"/>
    <property type="evidence" value="ECO:0007669"/>
    <property type="project" value="UniProtKB-KW"/>
</dbReference>
<keyword evidence="1" id="KW-0479">Metal-binding</keyword>
<feature type="compositionally biased region" description="Low complexity" evidence="2">
    <location>
        <begin position="214"/>
        <end position="223"/>
    </location>
</feature>
<gene>
    <name evidence="4" type="ORF">RchiOBHm_Chr1g0344491</name>
</gene>
<dbReference type="PANTHER" id="PTHR47481:SF22">
    <property type="entry name" value="RETROTRANSPOSON GAG DOMAIN-CONTAINING PROTEIN"/>
    <property type="match status" value="1"/>
</dbReference>
<keyword evidence="1" id="KW-0862">Zinc</keyword>
<dbReference type="AlphaFoldDB" id="A0A2P6SEJ2"/>
<dbReference type="PROSITE" id="PS50158">
    <property type="entry name" value="ZF_CCHC"/>
    <property type="match status" value="1"/>
</dbReference>
<sequence>MITVRLSESNFVKWSFQFQSVLDGNDLFGYFDGSYPCPPRFVLIEQGEVTREVTSAYRTWKKTDKALLGLLMATLDEDIMEIIVGSKSSYEAWLALLERFSTSSRANIIQLKTDLQTIKKGADSIDKYLLRIKHARDQLSSVGVNLIDEDIVVVTLNGLPEEYSMIKTVIRARDSPISLKDFRAQLLAAERDIEGLLSTQISMTALAAKSNSYKNTNSNYSNNGDRRQFPSSFVNGKGKGAWSDNSFSQSSCSNNGKSSFNNSPNGGNYKTQNGVECQICGKRGHTATNCYQNSECPICHKKGHIASTCFQNPTNNNTGDFRNNNGIPPECQICSKKGHTAVNCFYRTYVPVDHPSHSVVVCQICGLKGHAALDCHHRSNFAFQGAEPPSSLTAMTAHSQCNVASSSNSQNNTDGAIWIVDTGATYHMTSDLRNLTIAQPYESSHTITIGNGEGQSVKGSSIQRKE</sequence>
<dbReference type="OMA" id="ANYISAM"/>
<dbReference type="InterPro" id="IPR001878">
    <property type="entry name" value="Znf_CCHC"/>
</dbReference>
<keyword evidence="5" id="KW-1185">Reference proteome</keyword>
<dbReference type="SUPFAM" id="SSF57756">
    <property type="entry name" value="Retrovirus zinc finger-like domains"/>
    <property type="match status" value="2"/>
</dbReference>
<dbReference type="PANTHER" id="PTHR47481">
    <property type="match status" value="1"/>
</dbReference>
<dbReference type="EMBL" id="PDCK01000039">
    <property type="protein sequence ID" value="PRQ57094.1"/>
    <property type="molecule type" value="Genomic_DNA"/>
</dbReference>
<dbReference type="Gene3D" id="4.10.60.10">
    <property type="entry name" value="Zinc finger, CCHC-type"/>
    <property type="match status" value="2"/>
</dbReference>
<dbReference type="EC" id="2.7.7.49" evidence="4"/>
<reference evidence="4 5" key="1">
    <citation type="journal article" date="2018" name="Nat. Genet.">
        <title>The Rosa genome provides new insights in the design of modern roses.</title>
        <authorList>
            <person name="Bendahmane M."/>
        </authorList>
    </citation>
    <scope>NUCLEOTIDE SEQUENCE [LARGE SCALE GENOMIC DNA]</scope>
    <source>
        <strain evidence="5">cv. Old Blush</strain>
    </source>
</reference>
<feature type="compositionally biased region" description="Polar residues" evidence="2">
    <location>
        <begin position="457"/>
        <end position="466"/>
    </location>
</feature>
<protein>
    <submittedName>
        <fullName evidence="4">Putative RNA-directed DNA polymerase</fullName>
        <ecNumber evidence="4">2.7.7.49</ecNumber>
    </submittedName>
</protein>
<dbReference type="Proteomes" id="UP000238479">
    <property type="component" value="Chromosome 1"/>
</dbReference>
<organism evidence="4 5">
    <name type="scientific">Rosa chinensis</name>
    <name type="common">China rose</name>
    <dbReference type="NCBI Taxonomy" id="74649"/>
    <lineage>
        <taxon>Eukaryota</taxon>
        <taxon>Viridiplantae</taxon>
        <taxon>Streptophyta</taxon>
        <taxon>Embryophyta</taxon>
        <taxon>Tracheophyta</taxon>
        <taxon>Spermatophyta</taxon>
        <taxon>Magnoliopsida</taxon>
        <taxon>eudicotyledons</taxon>
        <taxon>Gunneridae</taxon>
        <taxon>Pentapetalae</taxon>
        <taxon>rosids</taxon>
        <taxon>fabids</taxon>
        <taxon>Rosales</taxon>
        <taxon>Rosaceae</taxon>
        <taxon>Rosoideae</taxon>
        <taxon>Rosoideae incertae sedis</taxon>
        <taxon>Rosa</taxon>
    </lineage>
</organism>
<feature type="region of interest" description="Disordered" evidence="2">
    <location>
        <begin position="446"/>
        <end position="466"/>
    </location>
</feature>
<dbReference type="Gramene" id="PRQ57094">
    <property type="protein sequence ID" value="PRQ57094"/>
    <property type="gene ID" value="RchiOBHm_Chr1g0344491"/>
</dbReference>
<name>A0A2P6SEJ2_ROSCH</name>
<evidence type="ECO:0000313" key="4">
    <source>
        <dbReference type="EMBL" id="PRQ57094.1"/>
    </source>
</evidence>
<comment type="caution">
    <text evidence="4">The sequence shown here is derived from an EMBL/GenBank/DDBJ whole genome shotgun (WGS) entry which is preliminary data.</text>
</comment>
<keyword evidence="4" id="KW-0695">RNA-directed DNA polymerase</keyword>
<dbReference type="GO" id="GO:0008270">
    <property type="term" value="F:zinc ion binding"/>
    <property type="evidence" value="ECO:0007669"/>
    <property type="project" value="UniProtKB-KW"/>
</dbReference>
<accession>A0A2P6SEJ2</accession>